<reference evidence="1 2" key="1">
    <citation type="submission" date="2024-09" db="EMBL/GenBank/DDBJ databases">
        <authorList>
            <person name="Sun Q."/>
            <person name="Mori K."/>
        </authorList>
    </citation>
    <scope>NUCLEOTIDE SEQUENCE [LARGE SCALE GENOMIC DNA]</scope>
    <source>
        <strain evidence="1 2">TBRC 3947</strain>
    </source>
</reference>
<protein>
    <recommendedName>
        <fullName evidence="3">NTP pyrophosphohydrolase MazG putative catalytic core domain-containing protein</fullName>
    </recommendedName>
</protein>
<evidence type="ECO:0008006" key="3">
    <source>
        <dbReference type="Google" id="ProtNLM"/>
    </source>
</evidence>
<evidence type="ECO:0000313" key="1">
    <source>
        <dbReference type="EMBL" id="MFC0532104.1"/>
    </source>
</evidence>
<comment type="caution">
    <text evidence="1">The sequence shown here is derived from an EMBL/GenBank/DDBJ whole genome shotgun (WGS) entry which is preliminary data.</text>
</comment>
<sequence>MTDGTMTVEDVIDQPIRDLARALKPAQRSMHASWRQSNLYYQHVDELAAAAPDQAVPFITAAKLAGINIHLGRALDAVRSSPHQQDSIDQVTHNLVDILLGVLDLAEYLDADLGQQLTEQLDTAMRGFTARQPKRF</sequence>
<proteinExistence type="predicted"/>
<dbReference type="EMBL" id="JBHLUH010000064">
    <property type="protein sequence ID" value="MFC0532104.1"/>
    <property type="molecule type" value="Genomic_DNA"/>
</dbReference>
<accession>A0ABV6MBY8</accession>
<dbReference type="RefSeq" id="WP_377257629.1">
    <property type="nucleotide sequence ID" value="NZ_JBHLUH010000064.1"/>
</dbReference>
<keyword evidence="2" id="KW-1185">Reference proteome</keyword>
<dbReference type="Proteomes" id="UP001589867">
    <property type="component" value="Unassembled WGS sequence"/>
</dbReference>
<name>A0ABV6MBY8_9ACTN</name>
<organism evidence="1 2">
    <name type="scientific">Phytohabitans kaempferiae</name>
    <dbReference type="NCBI Taxonomy" id="1620943"/>
    <lineage>
        <taxon>Bacteria</taxon>
        <taxon>Bacillati</taxon>
        <taxon>Actinomycetota</taxon>
        <taxon>Actinomycetes</taxon>
        <taxon>Micromonosporales</taxon>
        <taxon>Micromonosporaceae</taxon>
    </lineage>
</organism>
<evidence type="ECO:0000313" key="2">
    <source>
        <dbReference type="Proteomes" id="UP001589867"/>
    </source>
</evidence>
<gene>
    <name evidence="1" type="ORF">ACFFIA_31085</name>
</gene>